<evidence type="ECO:0008006" key="3">
    <source>
        <dbReference type="Google" id="ProtNLM"/>
    </source>
</evidence>
<dbReference type="PANTHER" id="PTHR43737:SF1">
    <property type="entry name" value="DUF1501 DOMAIN-CONTAINING PROTEIN"/>
    <property type="match status" value="1"/>
</dbReference>
<keyword evidence="2" id="KW-1185">Reference proteome</keyword>
<evidence type="ECO:0000313" key="2">
    <source>
        <dbReference type="Proteomes" id="UP000590740"/>
    </source>
</evidence>
<dbReference type="SUPFAM" id="SSF53649">
    <property type="entry name" value="Alkaline phosphatase-like"/>
    <property type="match status" value="1"/>
</dbReference>
<comment type="caution">
    <text evidence="1">The sequence shown here is derived from an EMBL/GenBank/DDBJ whole genome shotgun (WGS) entry which is preliminary data.</text>
</comment>
<proteinExistence type="predicted"/>
<gene>
    <name evidence="1" type="ORF">HNQ65_001254</name>
</gene>
<dbReference type="EMBL" id="JACHIG010000002">
    <property type="protein sequence ID" value="MBB5031686.1"/>
    <property type="molecule type" value="Genomic_DNA"/>
</dbReference>
<dbReference type="Gene3D" id="3.40.720.10">
    <property type="entry name" value="Alkaline Phosphatase, subunit A"/>
    <property type="match status" value="1"/>
</dbReference>
<dbReference type="InterPro" id="IPR017850">
    <property type="entry name" value="Alkaline_phosphatase_core_sf"/>
</dbReference>
<sequence length="432" mass="46837">MKTLLHTCDEVSRRDFAKNIAKTCLGVSFMSALAPRGFAAPFEGSSKMKQAATAKRVIYLYMSGGMTHLDTFGCVPGADTMGGTKTIATSADGVQIGELLPNTAKTMHRAAVINSLTSTQGAHAQGNYFQHTSYTMRGATRHPTMGAWLQKFQGKGNTDLPGSVIITGDSKHPGGGFFEAACQPLILNDPARGLQNSHRPAALSESDFDYRLNLSARLDQGFQQAYEYKNVKAYAEAYKDAIKVMRSEDLDAFDLSKESETTHAEYGKGNFAQGCLLARRLVEHGVRFVEVNLGGWDMHQDIAARLPERCGDLDQALGALITDLERRGLLDDTLVVLTSEFGRTPKINQNDGRDHYPKAFSSVMWGGGIAGGQIYGKTDKGIEVTENKVSVPDFNATIAYALGLPLDLVLYSSTKRPFTVADKGQPITSLFG</sequence>
<reference evidence="1 2" key="1">
    <citation type="submission" date="2020-08" db="EMBL/GenBank/DDBJ databases">
        <title>Genomic Encyclopedia of Type Strains, Phase IV (KMG-IV): sequencing the most valuable type-strain genomes for metagenomic binning, comparative biology and taxonomic classification.</title>
        <authorList>
            <person name="Goeker M."/>
        </authorList>
    </citation>
    <scope>NUCLEOTIDE SEQUENCE [LARGE SCALE GENOMIC DNA]</scope>
    <source>
        <strain evidence="1 2">DSM 12252</strain>
    </source>
</reference>
<dbReference type="PANTHER" id="PTHR43737">
    <property type="entry name" value="BLL7424 PROTEIN"/>
    <property type="match status" value="1"/>
</dbReference>
<dbReference type="AlphaFoldDB" id="A0A7W8DJB4"/>
<dbReference type="InterPro" id="IPR010869">
    <property type="entry name" value="DUF1501"/>
</dbReference>
<dbReference type="RefSeq" id="WP_184338622.1">
    <property type="nucleotide sequence ID" value="NZ_JACHIG010000002.1"/>
</dbReference>
<accession>A0A7W8DJB4</accession>
<protein>
    <recommendedName>
        <fullName evidence="3">DUF1501 domain-containing protein</fullName>
    </recommendedName>
</protein>
<name>A0A7W8DJB4_9BACT</name>
<evidence type="ECO:0000313" key="1">
    <source>
        <dbReference type="EMBL" id="MBB5031686.1"/>
    </source>
</evidence>
<dbReference type="Pfam" id="PF07394">
    <property type="entry name" value="DUF1501"/>
    <property type="match status" value="1"/>
</dbReference>
<organism evidence="1 2">
    <name type="scientific">Prosthecobacter vanneervenii</name>
    <dbReference type="NCBI Taxonomy" id="48466"/>
    <lineage>
        <taxon>Bacteria</taxon>
        <taxon>Pseudomonadati</taxon>
        <taxon>Verrucomicrobiota</taxon>
        <taxon>Verrucomicrobiia</taxon>
        <taxon>Verrucomicrobiales</taxon>
        <taxon>Verrucomicrobiaceae</taxon>
        <taxon>Prosthecobacter</taxon>
    </lineage>
</organism>
<dbReference type="Proteomes" id="UP000590740">
    <property type="component" value="Unassembled WGS sequence"/>
</dbReference>